<evidence type="ECO:0000313" key="2">
    <source>
        <dbReference type="EMBL" id="AKH18470.1"/>
    </source>
</evidence>
<dbReference type="Proteomes" id="UP000034024">
    <property type="component" value="Chromosome"/>
</dbReference>
<evidence type="ECO:0008006" key="4">
    <source>
        <dbReference type="Google" id="ProtNLM"/>
    </source>
</evidence>
<feature type="chain" id="PRO_5002517605" description="Lipoprotein" evidence="1">
    <location>
        <begin position="20"/>
        <end position="350"/>
    </location>
</feature>
<feature type="signal peptide" evidence="1">
    <location>
        <begin position="1"/>
        <end position="19"/>
    </location>
</feature>
<sequence length="350" mass="36158">MRRLLLLTALTAALLTACTGTEEVTYAVQLNVLTDTDTSGRATGLRALNSDGGPVNTVTVTGGVQVLPTSSTRRVITVRTDAAETRAPDGSDPQPFADPGFTPCYTRAAQDAGRSRLLLLSECSGVQRAALFDSASRTLVWSALLPTYLPPVTTTDTPPTRLAVQGDVGLITRARLNGGSEVIRVAVPAAGGSAEASVPLAIPAVFDLAPYGGRVLAATATGIQALKTTGEPDSATTLAPFGGTRYDRLWTGGASGTLLAAWRSNVLAGTGDTPLRLWDGAATTAVTVATLSDIRDLTLPSDGKAYVLAGQNLNRYDVTLGLSTGNWAPRTLTTLTAPLSIAWTVPPTTP</sequence>
<dbReference type="RefSeq" id="WP_046845101.1">
    <property type="nucleotide sequence ID" value="NZ_CP011389.1"/>
</dbReference>
<accession>A0A0F7JUL1</accession>
<dbReference type="PROSITE" id="PS51257">
    <property type="entry name" value="PROKAR_LIPOPROTEIN"/>
    <property type="match status" value="1"/>
</dbReference>
<evidence type="ECO:0000256" key="1">
    <source>
        <dbReference type="SAM" id="SignalP"/>
    </source>
</evidence>
<dbReference type="KEGG" id="dch:SY84_09570"/>
<keyword evidence="3" id="KW-1185">Reference proteome</keyword>
<name>A0A0F7JUL1_9DEIO</name>
<proteinExistence type="predicted"/>
<reference evidence="2 3" key="1">
    <citation type="submission" date="2015-01" db="EMBL/GenBank/DDBJ databases">
        <title>Deinococcus soli/N5/whole genome sequencing.</title>
        <authorList>
            <person name="Kim M.K."/>
            <person name="Srinivasan S."/>
            <person name="Lee J.-J."/>
        </authorList>
    </citation>
    <scope>NUCLEOTIDE SEQUENCE [LARGE SCALE GENOMIC DNA]</scope>
    <source>
        <strain evidence="2 3">N5</strain>
    </source>
</reference>
<evidence type="ECO:0000313" key="3">
    <source>
        <dbReference type="Proteomes" id="UP000034024"/>
    </source>
</evidence>
<organism evidence="2 3">
    <name type="scientific">Deinococcus soli</name>
    <name type="common">ex Cha et al. 2016</name>
    <dbReference type="NCBI Taxonomy" id="1309411"/>
    <lineage>
        <taxon>Bacteria</taxon>
        <taxon>Thermotogati</taxon>
        <taxon>Deinococcota</taxon>
        <taxon>Deinococci</taxon>
        <taxon>Deinococcales</taxon>
        <taxon>Deinococcaceae</taxon>
        <taxon>Deinococcus</taxon>
    </lineage>
</organism>
<dbReference type="OrthoDB" id="74041at2"/>
<protein>
    <recommendedName>
        <fullName evidence="4">Lipoprotein</fullName>
    </recommendedName>
</protein>
<dbReference type="PATRIC" id="fig|1309411.5.peg.1945"/>
<gene>
    <name evidence="2" type="ORF">SY84_09570</name>
</gene>
<keyword evidence="1" id="KW-0732">Signal</keyword>
<dbReference type="EMBL" id="CP011389">
    <property type="protein sequence ID" value="AKH18470.1"/>
    <property type="molecule type" value="Genomic_DNA"/>
</dbReference>
<dbReference type="AlphaFoldDB" id="A0A0F7JUL1"/>